<dbReference type="Gene3D" id="2.70.100.10">
    <property type="entry name" value="Glycoside hydrolase, family 7, domain"/>
    <property type="match status" value="1"/>
</dbReference>
<reference evidence="2" key="1">
    <citation type="submission" date="2020-05" db="EMBL/GenBank/DDBJ databases">
        <title>Phylogenomic resolution of chytrid fungi.</title>
        <authorList>
            <person name="Stajich J.E."/>
            <person name="Amses K."/>
            <person name="Simmons R."/>
            <person name="Seto K."/>
            <person name="Myers J."/>
            <person name="Bonds A."/>
            <person name="Quandt C.A."/>
            <person name="Barry K."/>
            <person name="Liu P."/>
            <person name="Grigoriev I."/>
            <person name="Longcore J.E."/>
            <person name="James T.Y."/>
        </authorList>
    </citation>
    <scope>NUCLEOTIDE SEQUENCE</scope>
    <source>
        <strain evidence="2">JEL0513</strain>
    </source>
</reference>
<keyword evidence="3" id="KW-1185">Reference proteome</keyword>
<evidence type="ECO:0000313" key="2">
    <source>
        <dbReference type="EMBL" id="KAJ3100633.1"/>
    </source>
</evidence>
<dbReference type="SUPFAM" id="SSF49899">
    <property type="entry name" value="Concanavalin A-like lectins/glucanases"/>
    <property type="match status" value="1"/>
</dbReference>
<dbReference type="InterPro" id="IPR037019">
    <property type="entry name" value="Glyco_hydro_7_sf"/>
</dbReference>
<gene>
    <name evidence="2" type="ORF">HK100_004675</name>
</gene>
<sequence>MKFELIASLIAGLAAGVGATASLSFPYQLCTSSGCTSQSTNIVSDSSGNLNGVSTSGSSLTMGPSRLYLTDSANSAYEPFYLKNRQLTFTVDV</sequence>
<dbReference type="PROSITE" id="PS51257">
    <property type="entry name" value="PROKAR_LIPOPROTEIN"/>
    <property type="match status" value="1"/>
</dbReference>
<dbReference type="EMBL" id="JADGJH010002268">
    <property type="protein sequence ID" value="KAJ3100633.1"/>
    <property type="molecule type" value="Genomic_DNA"/>
</dbReference>
<dbReference type="GO" id="GO:0005975">
    <property type="term" value="P:carbohydrate metabolic process"/>
    <property type="evidence" value="ECO:0007669"/>
    <property type="project" value="InterPro"/>
</dbReference>
<comment type="caution">
    <text evidence="2">The sequence shown here is derived from an EMBL/GenBank/DDBJ whole genome shotgun (WGS) entry which is preliminary data.</text>
</comment>
<dbReference type="AlphaFoldDB" id="A0AAD5X8L5"/>
<organism evidence="2 3">
    <name type="scientific">Physocladia obscura</name>
    <dbReference type="NCBI Taxonomy" id="109957"/>
    <lineage>
        <taxon>Eukaryota</taxon>
        <taxon>Fungi</taxon>
        <taxon>Fungi incertae sedis</taxon>
        <taxon>Chytridiomycota</taxon>
        <taxon>Chytridiomycota incertae sedis</taxon>
        <taxon>Chytridiomycetes</taxon>
        <taxon>Chytridiales</taxon>
        <taxon>Chytriomycetaceae</taxon>
        <taxon>Physocladia</taxon>
    </lineage>
</organism>
<dbReference type="Proteomes" id="UP001211907">
    <property type="component" value="Unassembled WGS sequence"/>
</dbReference>
<evidence type="ECO:0000313" key="3">
    <source>
        <dbReference type="Proteomes" id="UP001211907"/>
    </source>
</evidence>
<accession>A0AAD5X8L5</accession>
<feature type="chain" id="PRO_5042289030" evidence="1">
    <location>
        <begin position="20"/>
        <end position="93"/>
    </location>
</feature>
<dbReference type="InterPro" id="IPR013320">
    <property type="entry name" value="ConA-like_dom_sf"/>
</dbReference>
<keyword evidence="1" id="KW-0732">Signal</keyword>
<feature type="signal peptide" evidence="1">
    <location>
        <begin position="1"/>
        <end position="19"/>
    </location>
</feature>
<protein>
    <submittedName>
        <fullName evidence="2">Uncharacterized protein</fullName>
    </submittedName>
</protein>
<name>A0AAD5X8L5_9FUNG</name>
<feature type="non-terminal residue" evidence="2">
    <location>
        <position position="93"/>
    </location>
</feature>
<proteinExistence type="predicted"/>
<dbReference type="GO" id="GO:0004553">
    <property type="term" value="F:hydrolase activity, hydrolyzing O-glycosyl compounds"/>
    <property type="evidence" value="ECO:0007669"/>
    <property type="project" value="InterPro"/>
</dbReference>
<evidence type="ECO:0000256" key="1">
    <source>
        <dbReference type="SAM" id="SignalP"/>
    </source>
</evidence>